<dbReference type="HOGENOM" id="CLU_053325_2_0_4"/>
<dbReference type="InterPro" id="IPR050790">
    <property type="entry name" value="ExbB/TolQ_transport"/>
</dbReference>
<evidence type="ECO:0000256" key="1">
    <source>
        <dbReference type="ARBA" id="ARBA00004429"/>
    </source>
</evidence>
<dbReference type="GO" id="GO:0005886">
    <property type="term" value="C:plasma membrane"/>
    <property type="evidence" value="ECO:0007669"/>
    <property type="project" value="UniProtKB-SubCell"/>
</dbReference>
<feature type="transmembrane region" description="Helical" evidence="13">
    <location>
        <begin position="128"/>
        <end position="154"/>
    </location>
</feature>
<dbReference type="EMBL" id="CP009962">
    <property type="protein sequence ID" value="AIY43578.1"/>
    <property type="molecule type" value="Genomic_DNA"/>
</dbReference>
<evidence type="ECO:0000256" key="2">
    <source>
        <dbReference type="ARBA" id="ARBA00011471"/>
    </source>
</evidence>
<dbReference type="AlphaFoldDB" id="A0A0A1FFQ9"/>
<evidence type="ECO:0000256" key="7">
    <source>
        <dbReference type="ARBA" id="ARBA00022692"/>
    </source>
</evidence>
<keyword evidence="10 13" id="KW-0472">Membrane</keyword>
<dbReference type="STRING" id="279058.LT85_4420"/>
<evidence type="ECO:0000256" key="8">
    <source>
        <dbReference type="ARBA" id="ARBA00022927"/>
    </source>
</evidence>
<evidence type="ECO:0000256" key="5">
    <source>
        <dbReference type="ARBA" id="ARBA00022475"/>
    </source>
</evidence>
<keyword evidence="16" id="KW-1185">Reference proteome</keyword>
<comment type="subunit">
    <text evidence="2">The accessory proteins ExbB and ExbD seem to form a complex with TonB.</text>
</comment>
<comment type="similarity">
    <text evidence="12">Belongs to the exbB/tolQ family.</text>
</comment>
<evidence type="ECO:0000313" key="16">
    <source>
        <dbReference type="Proteomes" id="UP000030302"/>
    </source>
</evidence>
<feature type="transmembrane region" description="Helical" evidence="13">
    <location>
        <begin position="174"/>
        <end position="195"/>
    </location>
</feature>
<sequence>MEASPYGLEALWGQGDFVIKSVAVLLVAMSIASWYVILTKALQILRFQRAAHAAGHQFWDTTSLPEGIATLGSENPFAEVAQAGVSSMRHHAAHKGHLHDQLSVSDWVTLSLRQAIDEVSGKLQAGMAVLASVGSTAPFVGLFGTVWGIYHALVSIGTSGQASIDKVAGPVGEALIMTALGLAVAIPATFGYNALVRGNKTIIAKLNKFGFDLHALFVTGSRSSNNEADSASGAGGSGNGAKLVAVKGA</sequence>
<dbReference type="Proteomes" id="UP000030302">
    <property type="component" value="Chromosome"/>
</dbReference>
<evidence type="ECO:0000256" key="3">
    <source>
        <dbReference type="ARBA" id="ARBA00022093"/>
    </source>
</evidence>
<keyword evidence="5" id="KW-1003">Cell membrane</keyword>
<evidence type="ECO:0000256" key="4">
    <source>
        <dbReference type="ARBA" id="ARBA00022448"/>
    </source>
</evidence>
<evidence type="ECO:0000256" key="11">
    <source>
        <dbReference type="ARBA" id="ARBA00024816"/>
    </source>
</evidence>
<evidence type="ECO:0000256" key="9">
    <source>
        <dbReference type="ARBA" id="ARBA00022989"/>
    </source>
</evidence>
<dbReference type="OrthoDB" id="9805133at2"/>
<keyword evidence="8 12" id="KW-0653">Protein transport</keyword>
<dbReference type="PANTHER" id="PTHR30625">
    <property type="entry name" value="PROTEIN TOLQ"/>
    <property type="match status" value="1"/>
</dbReference>
<dbReference type="KEGG" id="care:LT85_4420"/>
<keyword evidence="4 12" id="KW-0813">Transport</keyword>
<keyword evidence="9 13" id="KW-1133">Transmembrane helix</keyword>
<dbReference type="PANTHER" id="PTHR30625:SF14">
    <property type="entry name" value="BIOPOLYMER TRANSPORT PROTEIN EXBB"/>
    <property type="match status" value="1"/>
</dbReference>
<evidence type="ECO:0000256" key="6">
    <source>
        <dbReference type="ARBA" id="ARBA00022519"/>
    </source>
</evidence>
<keyword evidence="6" id="KW-0997">Cell inner membrane</keyword>
<organism evidence="15 16">
    <name type="scientific">Collimonas arenae</name>
    <dbReference type="NCBI Taxonomy" id="279058"/>
    <lineage>
        <taxon>Bacteria</taxon>
        <taxon>Pseudomonadati</taxon>
        <taxon>Pseudomonadota</taxon>
        <taxon>Betaproteobacteria</taxon>
        <taxon>Burkholderiales</taxon>
        <taxon>Oxalobacteraceae</taxon>
        <taxon>Collimonas</taxon>
    </lineage>
</organism>
<evidence type="ECO:0000256" key="13">
    <source>
        <dbReference type="SAM" id="Phobius"/>
    </source>
</evidence>
<comment type="function">
    <text evidence="11">Involved in the TonB-dependent energy-dependent transport of various receptor-bound substrates. Protects ExbD from proteolytic degradation and functionally stabilizes TonB.</text>
</comment>
<reference evidence="16" key="1">
    <citation type="journal article" date="2014" name="Soil Biol. Biochem.">
        <title>Structure and function of bacterial communities in ageing soils: Insights from the Mendocino ecological staircase.</title>
        <authorList>
            <person name="Uroz S."/>
            <person name="Tech J.J."/>
            <person name="Sawaya N.A."/>
            <person name="Frey-Klett P."/>
            <person name="Leveau J.H.J."/>
        </authorList>
    </citation>
    <scope>NUCLEOTIDE SEQUENCE [LARGE SCALE GENOMIC DNA]</scope>
    <source>
        <strain evidence="16">Cal35</strain>
    </source>
</reference>
<protein>
    <recommendedName>
        <fullName evidence="3">Biopolymer transport protein ExbB</fullName>
    </recommendedName>
</protein>
<keyword evidence="7 13" id="KW-0812">Transmembrane</keyword>
<evidence type="ECO:0000256" key="10">
    <source>
        <dbReference type="ARBA" id="ARBA00023136"/>
    </source>
</evidence>
<dbReference type="Pfam" id="PF01618">
    <property type="entry name" value="MotA_ExbB"/>
    <property type="match status" value="1"/>
</dbReference>
<evidence type="ECO:0000313" key="15">
    <source>
        <dbReference type="EMBL" id="AIY43578.1"/>
    </source>
</evidence>
<gene>
    <name evidence="15" type="ORF">LT85_4420</name>
</gene>
<feature type="transmembrane region" description="Helical" evidence="13">
    <location>
        <begin position="17"/>
        <end position="38"/>
    </location>
</feature>
<evidence type="ECO:0000256" key="12">
    <source>
        <dbReference type="RuleBase" id="RU004057"/>
    </source>
</evidence>
<dbReference type="GO" id="GO:0017038">
    <property type="term" value="P:protein import"/>
    <property type="evidence" value="ECO:0007669"/>
    <property type="project" value="TreeGrafter"/>
</dbReference>
<name>A0A0A1FFQ9_9BURK</name>
<evidence type="ECO:0000259" key="14">
    <source>
        <dbReference type="Pfam" id="PF01618"/>
    </source>
</evidence>
<dbReference type="RefSeq" id="WP_038493173.1">
    <property type="nucleotide sequence ID" value="NZ_CP009962.1"/>
</dbReference>
<proteinExistence type="inferred from homology"/>
<comment type="subcellular location">
    <subcellularLocation>
        <location evidence="1">Cell inner membrane</location>
        <topology evidence="1">Multi-pass membrane protein</topology>
    </subcellularLocation>
    <subcellularLocation>
        <location evidence="12">Membrane</location>
        <topology evidence="12">Multi-pass membrane protein</topology>
    </subcellularLocation>
</comment>
<accession>A0A0A1FFQ9</accession>
<feature type="domain" description="MotA/TolQ/ExbB proton channel" evidence="14">
    <location>
        <begin position="76"/>
        <end position="206"/>
    </location>
</feature>
<dbReference type="InterPro" id="IPR002898">
    <property type="entry name" value="MotA_ExbB_proton_chnl"/>
</dbReference>